<feature type="compositionally biased region" description="Basic residues" evidence="5">
    <location>
        <begin position="1019"/>
        <end position="1029"/>
    </location>
</feature>
<dbReference type="Gene3D" id="3.30.70.330">
    <property type="match status" value="1"/>
</dbReference>
<dbReference type="AlphaFoldDB" id="A0AAD9P931"/>
<dbReference type="PANTHER" id="PTHR48029">
    <property type="entry name" value="NUCLEOLAR PROTEIN 8"/>
    <property type="match status" value="1"/>
</dbReference>
<feature type="region of interest" description="Disordered" evidence="5">
    <location>
        <begin position="440"/>
        <end position="473"/>
    </location>
</feature>
<dbReference type="CDD" id="cd12226">
    <property type="entry name" value="RRM_NOL8"/>
    <property type="match status" value="1"/>
</dbReference>
<accession>A0AAD9P931</accession>
<keyword evidence="3" id="KW-0539">Nucleus</keyword>
<dbReference type="InterPro" id="IPR012677">
    <property type="entry name" value="Nucleotide-bd_a/b_plait_sf"/>
</dbReference>
<evidence type="ECO:0000313" key="8">
    <source>
        <dbReference type="Proteomes" id="UP001209878"/>
    </source>
</evidence>
<feature type="compositionally biased region" description="Polar residues" evidence="5">
    <location>
        <begin position="646"/>
        <end position="655"/>
    </location>
</feature>
<feature type="domain" description="RRM" evidence="6">
    <location>
        <begin position="6"/>
        <end position="87"/>
    </location>
</feature>
<feature type="region of interest" description="Disordered" evidence="5">
    <location>
        <begin position="803"/>
        <end position="860"/>
    </location>
</feature>
<gene>
    <name evidence="7" type="ORF">NP493_87g03040</name>
</gene>
<organism evidence="7 8">
    <name type="scientific">Ridgeia piscesae</name>
    <name type="common">Tubeworm</name>
    <dbReference type="NCBI Taxonomy" id="27915"/>
    <lineage>
        <taxon>Eukaryota</taxon>
        <taxon>Metazoa</taxon>
        <taxon>Spiralia</taxon>
        <taxon>Lophotrochozoa</taxon>
        <taxon>Annelida</taxon>
        <taxon>Polychaeta</taxon>
        <taxon>Sedentaria</taxon>
        <taxon>Canalipalpata</taxon>
        <taxon>Sabellida</taxon>
        <taxon>Siboglinidae</taxon>
        <taxon>Ridgeia</taxon>
    </lineage>
</organism>
<evidence type="ECO:0000313" key="7">
    <source>
        <dbReference type="EMBL" id="KAK2190176.1"/>
    </source>
</evidence>
<feature type="region of interest" description="Disordered" evidence="5">
    <location>
        <begin position="632"/>
        <end position="714"/>
    </location>
</feature>
<evidence type="ECO:0000256" key="2">
    <source>
        <dbReference type="ARBA" id="ARBA00022884"/>
    </source>
</evidence>
<dbReference type="SUPFAM" id="SSF54928">
    <property type="entry name" value="RNA-binding domain, RBD"/>
    <property type="match status" value="1"/>
</dbReference>
<name>A0AAD9P931_RIDPI</name>
<feature type="region of interest" description="Disordered" evidence="5">
    <location>
        <begin position="348"/>
        <end position="419"/>
    </location>
</feature>
<keyword evidence="2 4" id="KW-0694">RNA-binding</keyword>
<dbReference type="InterPro" id="IPR000504">
    <property type="entry name" value="RRM_dom"/>
</dbReference>
<feature type="compositionally biased region" description="Polar residues" evidence="5">
    <location>
        <begin position="515"/>
        <end position="526"/>
    </location>
</feature>
<dbReference type="EMBL" id="JAODUO010000086">
    <property type="protein sequence ID" value="KAK2190176.1"/>
    <property type="molecule type" value="Genomic_DNA"/>
</dbReference>
<feature type="region of interest" description="Disordered" evidence="5">
    <location>
        <begin position="910"/>
        <end position="961"/>
    </location>
</feature>
<feature type="compositionally biased region" description="Polar residues" evidence="5">
    <location>
        <begin position="357"/>
        <end position="369"/>
    </location>
</feature>
<feature type="region of interest" description="Disordered" evidence="5">
    <location>
        <begin position="739"/>
        <end position="767"/>
    </location>
</feature>
<comment type="subcellular location">
    <subcellularLocation>
        <location evidence="1">Nucleus</location>
        <location evidence="1">Nucleolus</location>
    </subcellularLocation>
</comment>
<feature type="region of interest" description="Disordered" evidence="5">
    <location>
        <begin position="485"/>
        <end position="609"/>
    </location>
</feature>
<feature type="compositionally biased region" description="Acidic residues" evidence="5">
    <location>
        <begin position="743"/>
        <end position="752"/>
    </location>
</feature>
<feature type="region of interest" description="Disordered" evidence="5">
    <location>
        <begin position="98"/>
        <end position="123"/>
    </location>
</feature>
<feature type="region of interest" description="Disordered" evidence="5">
    <location>
        <begin position="1004"/>
        <end position="1029"/>
    </location>
</feature>
<feature type="region of interest" description="Disordered" evidence="5">
    <location>
        <begin position="284"/>
        <end position="315"/>
    </location>
</feature>
<proteinExistence type="predicted"/>
<sequence length="1029" mass="115574">MAVEKKRVFIGGLFHGVTEQQVCERFNKFGQVDSVSVRVKIDETGQPVKTFAYVDITASEKALRQCMQVYNKSKWKGSELQLQWAKENFLERLKKEQAEAKDQTNTSVEKSASETEELPVALKAAPKKATPGTLVGEEKTWVVGKYGRVLPIVNIRRKDKKRVILFDPSKCCHQVKKLDTTTTGCETEKRVDSLTWQLDDDNSLITRLRTGQVVGKKPVKIKKTPPEVSTAGVETGHSPKGHPDSVDESQFEIVKPRPVRSIHQQDDDEAYSSADTEEMITQMKSSSMKRLGNNTSYSDKVTSDRTRESTSAQTKTGLDVLKQADISAISPIGACVNGPVEKHQRLSVQGQVKVLNPTRQSMLKTSTPKEASAKRVYDSDSESDSSSDQMLPKQMKKKKSKLSMIARHDESDSSQDTDDIISELRHKVSTPRRAWTTVCSERSLYVTADDDDQPSPESRRQSSSHCDDDDEDLFDLIESGRIDQLYKSAKSSPNFKDTSNTSQEQSTDVDGGSISKPTTAAQNVSVSIDVRNKKDNASLVLSDKIKPKKKKVKKTSESNTTVTPVMAASEEKRKKEKKEKSPFTQKFDKRKLSNAQRVTSVNERVKEARSQKLLIKKALSDVRTRRQAKKIIFDSSDEEEVVPQTAFVSKQGQGKDSSDESSSGDDDSDTPSSPTLLQDDKVKKTKGLLFDSDNGSSESEAEDQQMFQLRPEFEGKAGSKLMKLQARFRNDQRFKLDKRFLESDSEGDDEDEATVHRDDLEEGSDERARSLAILKSVVGEKAVQHINQRSKKTATFRDVAALHYDPSREDHKHFELDKPATKDDEESEEELAGKTRKKKKKKQTGEEPSKEAPPLPEKLPEKFFEVSGALKDLLKPVEKKPFSLLSMFGGTHVDDSDVTKKVNDDAMAETLPVGHMQWQPQFGSDDSDEETDGASLSVREETKAAEPVKSESSSQEQKTFFFVDNDPRIANGIKCFCRPADWEVTREKWLEKRPDLVEDYRMKRKRAVRKGQSQSQHGKFGKTQRGGRR</sequence>
<dbReference type="Proteomes" id="UP001209878">
    <property type="component" value="Unassembled WGS sequence"/>
</dbReference>
<dbReference type="GO" id="GO:0005730">
    <property type="term" value="C:nucleolus"/>
    <property type="evidence" value="ECO:0007669"/>
    <property type="project" value="UniProtKB-SubCell"/>
</dbReference>
<dbReference type="GO" id="GO:0003723">
    <property type="term" value="F:RNA binding"/>
    <property type="evidence" value="ECO:0007669"/>
    <property type="project" value="UniProtKB-UniRule"/>
</dbReference>
<protein>
    <recommendedName>
        <fullName evidence="6">RRM domain-containing protein</fullName>
    </recommendedName>
</protein>
<keyword evidence="8" id="KW-1185">Reference proteome</keyword>
<comment type="caution">
    <text evidence="7">The sequence shown here is derived from an EMBL/GenBank/DDBJ whole genome shotgun (WGS) entry which is preliminary data.</text>
</comment>
<feature type="compositionally biased region" description="Polar residues" evidence="5">
    <location>
        <begin position="489"/>
        <end position="508"/>
    </location>
</feature>
<feature type="region of interest" description="Disordered" evidence="5">
    <location>
        <begin position="216"/>
        <end position="251"/>
    </location>
</feature>
<dbReference type="InterPro" id="IPR034138">
    <property type="entry name" value="NOP8_RRM"/>
</dbReference>
<dbReference type="Pfam" id="PF00076">
    <property type="entry name" value="RRM_1"/>
    <property type="match status" value="1"/>
</dbReference>
<reference evidence="7" key="1">
    <citation type="journal article" date="2023" name="Mol. Biol. Evol.">
        <title>Third-Generation Sequencing Reveals the Adaptive Role of the Epigenome in Three Deep-Sea Polychaetes.</title>
        <authorList>
            <person name="Perez M."/>
            <person name="Aroh O."/>
            <person name="Sun Y."/>
            <person name="Lan Y."/>
            <person name="Juniper S.K."/>
            <person name="Young C.R."/>
            <person name="Angers B."/>
            <person name="Qian P.Y."/>
        </authorList>
    </citation>
    <scope>NUCLEOTIDE SEQUENCE</scope>
    <source>
        <strain evidence="7">R07B-5</strain>
    </source>
</reference>
<feature type="compositionally biased region" description="Basic and acidic residues" evidence="5">
    <location>
        <begin position="805"/>
        <end position="822"/>
    </location>
</feature>
<dbReference type="PANTHER" id="PTHR48029:SF1">
    <property type="entry name" value="NUCLEOLAR PROTEIN 8"/>
    <property type="match status" value="1"/>
</dbReference>
<evidence type="ECO:0000256" key="5">
    <source>
        <dbReference type="SAM" id="MobiDB-lite"/>
    </source>
</evidence>
<evidence type="ECO:0000256" key="3">
    <source>
        <dbReference type="ARBA" id="ARBA00023242"/>
    </source>
</evidence>
<feature type="compositionally biased region" description="Basic and acidic residues" evidence="5">
    <location>
        <begin position="753"/>
        <end position="767"/>
    </location>
</feature>
<feature type="compositionally biased region" description="Basic and acidic residues" evidence="5">
    <location>
        <begin position="569"/>
        <end position="591"/>
    </location>
</feature>
<evidence type="ECO:0000259" key="6">
    <source>
        <dbReference type="PROSITE" id="PS50102"/>
    </source>
</evidence>
<evidence type="ECO:0000256" key="1">
    <source>
        <dbReference type="ARBA" id="ARBA00004604"/>
    </source>
</evidence>
<feature type="compositionally biased region" description="Basic and acidic residues" evidence="5">
    <location>
        <begin position="938"/>
        <end position="949"/>
    </location>
</feature>
<evidence type="ECO:0000256" key="4">
    <source>
        <dbReference type="PROSITE-ProRule" id="PRU00176"/>
    </source>
</evidence>
<feature type="compositionally biased region" description="Polar residues" evidence="5">
    <location>
        <begin position="284"/>
        <end position="300"/>
    </location>
</feature>
<dbReference type="InterPro" id="IPR035979">
    <property type="entry name" value="RBD_domain_sf"/>
</dbReference>
<dbReference type="SMART" id="SM00360">
    <property type="entry name" value="RRM"/>
    <property type="match status" value="1"/>
</dbReference>
<dbReference type="PROSITE" id="PS50102">
    <property type="entry name" value="RRM"/>
    <property type="match status" value="1"/>
</dbReference>
<feature type="compositionally biased region" description="Polar residues" evidence="5">
    <location>
        <begin position="593"/>
        <end position="602"/>
    </location>
</feature>